<dbReference type="ESTHER" id="desdg-q310l2">
    <property type="family name" value="Lipase_2"/>
</dbReference>
<sequence>MFSLLLLLLGLLAGLALLVGMASYLLYSYEVASTSRGASARRPPIPRAIVRGIAMSMTGQILVTLTYPLGLWERLWFSPAGGHSVTDDNPPLLLVHGLYHNASAWMAYRKWLREAGFTNVYAFSYSSWRTDFDTLVLELDDRIAKLEKAFPGTAPVLVGHSLGGLIIRGWIKRFGGCRRVRAVLTLGTPHQGSKLARLGFGRLCRSLAFRGPLVRALEKDEPAVRVPAVALYSGIDNMVLPVEGLKPRATGWRLHEVHPVSHIFMLYSKKTFDEFHCRLKETLAGGCPVTPQTGRAGDTV</sequence>
<dbReference type="InterPro" id="IPR000073">
    <property type="entry name" value="AB_hydrolase_1"/>
</dbReference>
<dbReference type="AlphaFoldDB" id="Q310L2"/>
<feature type="domain" description="Rhodanese" evidence="1">
    <location>
        <begin position="110"/>
        <end position="137"/>
    </location>
</feature>
<evidence type="ECO:0000259" key="1">
    <source>
        <dbReference type="PROSITE" id="PS50206"/>
    </source>
</evidence>
<dbReference type="SUPFAM" id="SSF53474">
    <property type="entry name" value="alpha/beta-Hydrolases"/>
    <property type="match status" value="1"/>
</dbReference>
<dbReference type="eggNOG" id="COG1075">
    <property type="taxonomic scope" value="Bacteria"/>
</dbReference>
<dbReference type="Pfam" id="PF12697">
    <property type="entry name" value="Abhydrolase_6"/>
    <property type="match status" value="1"/>
</dbReference>
<keyword evidence="3" id="KW-1185">Reference proteome</keyword>
<gene>
    <name evidence="2" type="ordered locus">Dde_1837</name>
</gene>
<dbReference type="STRING" id="207559.Dde_1837"/>
<organism evidence="2 3">
    <name type="scientific">Oleidesulfovibrio alaskensis (strain ATCC BAA-1058 / DSM 17464 / G20)</name>
    <name type="common">Desulfovibrio alaskensis</name>
    <dbReference type="NCBI Taxonomy" id="207559"/>
    <lineage>
        <taxon>Bacteria</taxon>
        <taxon>Pseudomonadati</taxon>
        <taxon>Thermodesulfobacteriota</taxon>
        <taxon>Desulfovibrionia</taxon>
        <taxon>Desulfovibrionales</taxon>
        <taxon>Desulfovibrionaceae</taxon>
        <taxon>Oleidesulfovibrio</taxon>
    </lineage>
</organism>
<dbReference type="PROSITE" id="PS50206">
    <property type="entry name" value="RHODANESE_3"/>
    <property type="match status" value="1"/>
</dbReference>
<dbReference type="RefSeq" id="WP_011367761.1">
    <property type="nucleotide sequence ID" value="NC_007519.1"/>
</dbReference>
<dbReference type="InterPro" id="IPR001763">
    <property type="entry name" value="Rhodanese-like_dom"/>
</dbReference>
<dbReference type="PANTHER" id="PTHR37946">
    <property type="entry name" value="SLL1969 PROTEIN"/>
    <property type="match status" value="1"/>
</dbReference>
<accession>Q310L2</accession>
<protein>
    <submittedName>
        <fullName evidence="2">Lipase class 2</fullName>
    </submittedName>
</protein>
<dbReference type="HOGENOM" id="CLU_065542_0_0_7"/>
<dbReference type="InterPro" id="IPR029058">
    <property type="entry name" value="AB_hydrolase_fold"/>
</dbReference>
<evidence type="ECO:0000313" key="3">
    <source>
        <dbReference type="Proteomes" id="UP000002710"/>
    </source>
</evidence>
<dbReference type="EMBL" id="CP000112">
    <property type="protein sequence ID" value="ABB38634.2"/>
    <property type="molecule type" value="Genomic_DNA"/>
</dbReference>
<dbReference type="Proteomes" id="UP000002710">
    <property type="component" value="Chromosome"/>
</dbReference>
<reference evidence="2 3" key="1">
    <citation type="journal article" date="2011" name="J. Bacteriol.">
        <title>Complete genome sequence and updated annotation of Desulfovibrio alaskensis G20.</title>
        <authorList>
            <person name="Hauser L.J."/>
            <person name="Land M.L."/>
            <person name="Brown S.D."/>
            <person name="Larimer F."/>
            <person name="Keller K.L."/>
            <person name="Rapp-Giles B.J."/>
            <person name="Price M.N."/>
            <person name="Lin M."/>
            <person name="Bruce D.C."/>
            <person name="Detter J.C."/>
            <person name="Tapia R."/>
            <person name="Han C.S."/>
            <person name="Goodwin L.A."/>
            <person name="Cheng J.F."/>
            <person name="Pitluck S."/>
            <person name="Copeland A."/>
            <person name="Lucas S."/>
            <person name="Nolan M."/>
            <person name="Lapidus A.L."/>
            <person name="Palumbo A.V."/>
            <person name="Wall J.D."/>
        </authorList>
    </citation>
    <scope>NUCLEOTIDE SEQUENCE [LARGE SCALE GENOMIC DNA]</scope>
    <source>
        <strain evidence="3">ATCC BAA 1058 / DSM 17464 / G20</strain>
    </source>
</reference>
<evidence type="ECO:0000313" key="2">
    <source>
        <dbReference type="EMBL" id="ABB38634.2"/>
    </source>
</evidence>
<name>Q310L2_OLEA2</name>
<dbReference type="KEGG" id="dde:Dde_1837"/>
<dbReference type="Gene3D" id="3.40.50.1820">
    <property type="entry name" value="alpha/beta hydrolase"/>
    <property type="match status" value="1"/>
</dbReference>
<proteinExistence type="predicted"/>
<dbReference type="PANTHER" id="PTHR37946:SF1">
    <property type="entry name" value="SLL1969 PROTEIN"/>
    <property type="match status" value="1"/>
</dbReference>